<dbReference type="EMBL" id="CP027059">
    <property type="protein sequence ID" value="UQZ86814.1"/>
    <property type="molecule type" value="Genomic_DNA"/>
</dbReference>
<gene>
    <name evidence="1" type="ORF">SK3146_06107</name>
</gene>
<dbReference type="RefSeq" id="WP_249862318.1">
    <property type="nucleotide sequence ID" value="NZ_CP027059.1"/>
</dbReference>
<accession>A0ABY4RVX3</accession>
<reference evidence="1" key="2">
    <citation type="journal article" date="2021" name="J Anim Sci Technol">
        <title>Complete genome sequence of Paenibacillus konkukensis sp. nov. SK3146 as a potential probiotic strain.</title>
        <authorList>
            <person name="Jung H.I."/>
            <person name="Park S."/>
            <person name="Niu K.M."/>
            <person name="Lee S.W."/>
            <person name="Kothari D."/>
            <person name="Yi K.J."/>
            <person name="Kim S.K."/>
        </authorList>
    </citation>
    <scope>NUCLEOTIDE SEQUENCE</scope>
    <source>
        <strain evidence="1">SK3146</strain>
    </source>
</reference>
<keyword evidence="2" id="KW-1185">Reference proteome</keyword>
<evidence type="ECO:0000313" key="2">
    <source>
        <dbReference type="Proteomes" id="UP001057134"/>
    </source>
</evidence>
<proteinExistence type="predicted"/>
<reference evidence="1" key="1">
    <citation type="submission" date="2018-02" db="EMBL/GenBank/DDBJ databases">
        <authorList>
            <person name="Kim S.-K."/>
            <person name="Jung H.-I."/>
            <person name="Lee S.-W."/>
        </authorList>
    </citation>
    <scope>NUCLEOTIDE SEQUENCE</scope>
    <source>
        <strain evidence="1">SK3146</strain>
    </source>
</reference>
<dbReference type="InterPro" id="IPR038765">
    <property type="entry name" value="Papain-like_cys_pep_sf"/>
</dbReference>
<evidence type="ECO:0008006" key="3">
    <source>
        <dbReference type="Google" id="ProtNLM"/>
    </source>
</evidence>
<protein>
    <recommendedName>
        <fullName evidence="3">Arylamine N-acetyltransferase</fullName>
    </recommendedName>
</protein>
<sequence>MRASVDIVKVWRQFDHHPMETLTKAWHISQGAPGRQRTVQMMEEHRRQFGTSGNCFDLALWLMHEFGKNGIESYPIGHHLHTPRAHVAVIAVGERGQTYFCDLGDQWIEPILIDASCEDFTQDELDGFVTGGRIKAELPAGRNEAKFTYIRPNGKISEQTFSLEPIEMNEFIAAANTSQSLLRYPLVEMRFTEHNEVRHWEFDRWNSFVSCSEGLIRESKLEMEETGEWARRIHQRTGMHTDVIIRALNTYVAVMPGAAVENGTD</sequence>
<dbReference type="Proteomes" id="UP001057134">
    <property type="component" value="Chromosome"/>
</dbReference>
<organism evidence="1 2">
    <name type="scientific">Paenibacillus konkukensis</name>
    <dbReference type="NCBI Taxonomy" id="2020716"/>
    <lineage>
        <taxon>Bacteria</taxon>
        <taxon>Bacillati</taxon>
        <taxon>Bacillota</taxon>
        <taxon>Bacilli</taxon>
        <taxon>Bacillales</taxon>
        <taxon>Paenibacillaceae</taxon>
        <taxon>Paenibacillus</taxon>
    </lineage>
</organism>
<name>A0ABY4RVX3_9BACL</name>
<dbReference type="SUPFAM" id="SSF54001">
    <property type="entry name" value="Cysteine proteinases"/>
    <property type="match status" value="1"/>
</dbReference>
<evidence type="ECO:0000313" key="1">
    <source>
        <dbReference type="EMBL" id="UQZ86814.1"/>
    </source>
</evidence>